<dbReference type="AlphaFoldDB" id="K0RES2"/>
<dbReference type="Proteomes" id="UP000266841">
    <property type="component" value="Unassembled WGS sequence"/>
</dbReference>
<evidence type="ECO:0000313" key="2">
    <source>
        <dbReference type="EMBL" id="EJK50734.1"/>
    </source>
</evidence>
<keyword evidence="3" id="KW-1185">Reference proteome</keyword>
<name>K0RES2_THAOC</name>
<gene>
    <name evidence="2" type="ORF">THAOC_30176</name>
</gene>
<evidence type="ECO:0000313" key="3">
    <source>
        <dbReference type="Proteomes" id="UP000266841"/>
    </source>
</evidence>
<dbReference type="EMBL" id="AGNL01043077">
    <property type="protein sequence ID" value="EJK50734.1"/>
    <property type="molecule type" value="Genomic_DNA"/>
</dbReference>
<comment type="caution">
    <text evidence="2">The sequence shown here is derived from an EMBL/GenBank/DDBJ whole genome shotgun (WGS) entry which is preliminary data.</text>
</comment>
<feature type="region of interest" description="Disordered" evidence="1">
    <location>
        <begin position="41"/>
        <end position="64"/>
    </location>
</feature>
<feature type="region of interest" description="Disordered" evidence="1">
    <location>
        <begin position="1"/>
        <end position="25"/>
    </location>
</feature>
<feature type="compositionally biased region" description="Low complexity" evidence="1">
    <location>
        <begin position="55"/>
        <end position="64"/>
    </location>
</feature>
<reference evidence="2 3" key="1">
    <citation type="journal article" date="2012" name="Genome Biol.">
        <title>Genome and low-iron response of an oceanic diatom adapted to chronic iron limitation.</title>
        <authorList>
            <person name="Lommer M."/>
            <person name="Specht M."/>
            <person name="Roy A.S."/>
            <person name="Kraemer L."/>
            <person name="Andreson R."/>
            <person name="Gutowska M.A."/>
            <person name="Wolf J."/>
            <person name="Bergner S.V."/>
            <person name="Schilhabel M.B."/>
            <person name="Klostermeier U.C."/>
            <person name="Beiko R.G."/>
            <person name="Rosenstiel P."/>
            <person name="Hippler M."/>
            <person name="Laroche J."/>
        </authorList>
    </citation>
    <scope>NUCLEOTIDE SEQUENCE [LARGE SCALE GENOMIC DNA]</scope>
    <source>
        <strain evidence="2 3">CCMP1005</strain>
    </source>
</reference>
<sequence>MASSPSSLHQYIGTENRGGSYRDSDGTLNYAKITEQFNDEVETCDNPRPSNKTMRATPKARADAAATGRLPTLIQEEVEAGEGACVYFLSPEPAYDVADFLPDCIETGPDDSITVIGLASWVDPVPGGVLRDYVRVLRNYGGGRVDKEHVRSGAPKDGGAYTSLHWPPDMRLCRLPPLPPTTSPTPTCMAELQSVVRVPPGFIALPLTGDEAGPVGTGNSAAMMPSPAFAYGRTKNVGHCHTVYKRGGTAASYNQQATRRVLSVHMR</sequence>
<proteinExistence type="predicted"/>
<accession>K0RES2</accession>
<organism evidence="2 3">
    <name type="scientific">Thalassiosira oceanica</name>
    <name type="common">Marine diatom</name>
    <dbReference type="NCBI Taxonomy" id="159749"/>
    <lineage>
        <taxon>Eukaryota</taxon>
        <taxon>Sar</taxon>
        <taxon>Stramenopiles</taxon>
        <taxon>Ochrophyta</taxon>
        <taxon>Bacillariophyta</taxon>
        <taxon>Coscinodiscophyceae</taxon>
        <taxon>Thalassiosirophycidae</taxon>
        <taxon>Thalassiosirales</taxon>
        <taxon>Thalassiosiraceae</taxon>
        <taxon>Thalassiosira</taxon>
    </lineage>
</organism>
<evidence type="ECO:0000256" key="1">
    <source>
        <dbReference type="SAM" id="MobiDB-lite"/>
    </source>
</evidence>
<protein>
    <submittedName>
        <fullName evidence="2">Uncharacterized protein</fullName>
    </submittedName>
</protein>